<evidence type="ECO:0000313" key="1">
    <source>
        <dbReference type="EMBL" id="REH91740.1"/>
    </source>
</evidence>
<dbReference type="Gene3D" id="3.30.1600.10">
    <property type="entry name" value="SIR2/SIRT2 'Small Domain"/>
    <property type="match status" value="1"/>
</dbReference>
<dbReference type="InterPro" id="IPR029035">
    <property type="entry name" value="DHS-like_NAD/FAD-binding_dom"/>
</dbReference>
<dbReference type="InterPro" id="IPR003000">
    <property type="entry name" value="Sirtuin"/>
</dbReference>
<dbReference type="SUPFAM" id="SSF52467">
    <property type="entry name" value="DHS-like NAD/FAD-binding domain"/>
    <property type="match status" value="1"/>
</dbReference>
<dbReference type="PANTHER" id="PTHR11085:SF4">
    <property type="entry name" value="NAD-DEPENDENT PROTEIN DEACYLASE"/>
    <property type="match status" value="1"/>
</dbReference>
<proteinExistence type="inferred from homology"/>
<reference evidence="1 2" key="1">
    <citation type="journal article" date="2018" name="Vet. Microbiol.">
        <title>Characterisation of Staphylococcus felis isolated from cats using whole genome sequencing.</title>
        <authorList>
            <person name="Worthing K."/>
            <person name="Pang S."/>
            <person name="Trott D.J."/>
            <person name="Abraham S."/>
            <person name="Coombs G.W."/>
            <person name="Jordan D."/>
            <person name="McIntyre L."/>
            <person name="Davies M.R."/>
            <person name="Norris J."/>
        </authorList>
    </citation>
    <scope>NUCLEOTIDE SEQUENCE [LARGE SCALE GENOMIC DNA]</scope>
    <source>
        <strain evidence="1 2">F9</strain>
    </source>
</reference>
<dbReference type="OrthoDB" id="9800582at2"/>
<dbReference type="PANTHER" id="PTHR11085">
    <property type="entry name" value="NAD-DEPENDENT PROTEIN DEACYLASE SIRTUIN-5, MITOCHONDRIAL-RELATED"/>
    <property type="match status" value="1"/>
</dbReference>
<feature type="non-terminal residue" evidence="1">
    <location>
        <position position="247"/>
    </location>
</feature>
<dbReference type="InterPro" id="IPR028628">
    <property type="entry name" value="Sirtuin_class_U"/>
</dbReference>
<dbReference type="NCBIfam" id="NF001752">
    <property type="entry name" value="PRK00481.1-1"/>
    <property type="match status" value="1"/>
</dbReference>
<dbReference type="EMBL" id="QKXQ01000523">
    <property type="protein sequence ID" value="REH91740.1"/>
    <property type="molecule type" value="Genomic_DNA"/>
</dbReference>
<comment type="caution">
    <text evidence="1">The sequence shown here is derived from an EMBL/GenBank/DDBJ whole genome shotgun (WGS) entry which is preliminary data.</text>
</comment>
<dbReference type="Pfam" id="PF02146">
    <property type="entry name" value="SIR2"/>
    <property type="match status" value="1"/>
</dbReference>
<accession>A0A3E0IM63</accession>
<dbReference type="HAMAP" id="MF_01968">
    <property type="entry name" value="Sirtuin_ClassU"/>
    <property type="match status" value="1"/>
</dbReference>
<dbReference type="GO" id="GO:0070403">
    <property type="term" value="F:NAD+ binding"/>
    <property type="evidence" value="ECO:0007669"/>
    <property type="project" value="InterPro"/>
</dbReference>
<name>A0A3E0IM63_9STAP</name>
<sequence>MSVLNHNIQQLKNIIESSERITFFTGAGISVASGIPDFRSVGGLNDEISKSGYSPEYILSSDYLNVDPKGFMDFCHQYLLFADKKPNPVHQWIAQLENEGRSLGVVTQNIDGLHSDAGSLNVDELHGTLNRFYCLDCAQTYTKAEVIKRKLYRCDNCNSPIRPDIVLYGEMLDQGTIMNALYKITNADTLVVLGSSLVVQPAAGLISNFNGQNLVIINQTPTPYDHQADLVIHDDMVAVIEALNDKS</sequence>
<dbReference type="GO" id="GO:0017136">
    <property type="term" value="F:histone deacetylase activity, NAD-dependent"/>
    <property type="evidence" value="ECO:0007669"/>
    <property type="project" value="TreeGrafter"/>
</dbReference>
<dbReference type="PROSITE" id="PS50305">
    <property type="entry name" value="SIRTUIN"/>
    <property type="match status" value="1"/>
</dbReference>
<dbReference type="InterPro" id="IPR050134">
    <property type="entry name" value="NAD-dep_sirtuin_deacylases"/>
</dbReference>
<protein>
    <submittedName>
        <fullName evidence="1">NAD-dependent protein deacylase</fullName>
    </submittedName>
</protein>
<evidence type="ECO:0000313" key="2">
    <source>
        <dbReference type="Proteomes" id="UP000256562"/>
    </source>
</evidence>
<organism evidence="1 2">
    <name type="scientific">Staphylococcus felis</name>
    <dbReference type="NCBI Taxonomy" id="46127"/>
    <lineage>
        <taxon>Bacteria</taxon>
        <taxon>Bacillati</taxon>
        <taxon>Bacillota</taxon>
        <taxon>Bacilli</taxon>
        <taxon>Bacillales</taxon>
        <taxon>Staphylococcaceae</taxon>
        <taxon>Staphylococcus</taxon>
    </lineage>
</organism>
<dbReference type="Proteomes" id="UP000256562">
    <property type="component" value="Unassembled WGS sequence"/>
</dbReference>
<dbReference type="InterPro" id="IPR026590">
    <property type="entry name" value="Ssirtuin_cat_dom"/>
</dbReference>
<gene>
    <name evidence="1" type="ORF">DOS83_11055</name>
</gene>
<dbReference type="Gene3D" id="3.40.50.1220">
    <property type="entry name" value="TPP-binding domain"/>
    <property type="match status" value="1"/>
</dbReference>
<dbReference type="AlphaFoldDB" id="A0A3E0IM63"/>
<dbReference type="InterPro" id="IPR026591">
    <property type="entry name" value="Sirtuin_cat_small_dom_sf"/>
</dbReference>